<evidence type="ECO:0008006" key="4">
    <source>
        <dbReference type="Google" id="ProtNLM"/>
    </source>
</evidence>
<dbReference type="Proteomes" id="UP001156694">
    <property type="component" value="Unassembled WGS sequence"/>
</dbReference>
<gene>
    <name evidence="2" type="ORF">GCM10007939_12660</name>
</gene>
<reference evidence="3" key="1">
    <citation type="journal article" date="2019" name="Int. J. Syst. Evol. Microbiol.">
        <title>The Global Catalogue of Microorganisms (GCM) 10K type strain sequencing project: providing services to taxonomists for standard genome sequencing and annotation.</title>
        <authorList>
            <consortium name="The Broad Institute Genomics Platform"/>
            <consortium name="The Broad Institute Genome Sequencing Center for Infectious Disease"/>
            <person name="Wu L."/>
            <person name="Ma J."/>
        </authorList>
    </citation>
    <scope>NUCLEOTIDE SEQUENCE [LARGE SCALE GENOMIC DNA]</scope>
    <source>
        <strain evidence="3">NBRC 110140</strain>
    </source>
</reference>
<proteinExistence type="predicted"/>
<dbReference type="PANTHER" id="PTHR12788">
    <property type="entry name" value="PROTEIN-TYROSINE SULFOTRANSFERASE 2"/>
    <property type="match status" value="1"/>
</dbReference>
<evidence type="ECO:0000313" key="3">
    <source>
        <dbReference type="Proteomes" id="UP001156694"/>
    </source>
</evidence>
<protein>
    <recommendedName>
        <fullName evidence="4">Sulfotransferase family protein</fullName>
    </recommendedName>
</protein>
<dbReference type="InterPro" id="IPR026634">
    <property type="entry name" value="TPST-like"/>
</dbReference>
<keyword evidence="3" id="KW-1185">Reference proteome</keyword>
<accession>A0ABQ5VUT1</accession>
<dbReference type="RefSeq" id="WP_284377072.1">
    <property type="nucleotide sequence ID" value="NZ_BSNN01000002.1"/>
</dbReference>
<dbReference type="InterPro" id="IPR027417">
    <property type="entry name" value="P-loop_NTPase"/>
</dbReference>
<keyword evidence="1" id="KW-0808">Transferase</keyword>
<dbReference type="EMBL" id="BSNN01000002">
    <property type="protein sequence ID" value="GLQ34983.1"/>
    <property type="molecule type" value="Genomic_DNA"/>
</dbReference>
<evidence type="ECO:0000313" key="2">
    <source>
        <dbReference type="EMBL" id="GLQ34983.1"/>
    </source>
</evidence>
<evidence type="ECO:0000256" key="1">
    <source>
        <dbReference type="ARBA" id="ARBA00022679"/>
    </source>
</evidence>
<dbReference type="Gene3D" id="3.40.50.300">
    <property type="entry name" value="P-loop containing nucleotide triphosphate hydrolases"/>
    <property type="match status" value="1"/>
</dbReference>
<dbReference type="PANTHER" id="PTHR12788:SF10">
    <property type="entry name" value="PROTEIN-TYROSINE SULFOTRANSFERASE"/>
    <property type="match status" value="1"/>
</dbReference>
<organism evidence="2 3">
    <name type="scientific">Amylibacter marinus</name>
    <dbReference type="NCBI Taxonomy" id="1475483"/>
    <lineage>
        <taxon>Bacteria</taxon>
        <taxon>Pseudomonadati</taxon>
        <taxon>Pseudomonadota</taxon>
        <taxon>Alphaproteobacteria</taxon>
        <taxon>Rhodobacterales</taxon>
        <taxon>Paracoccaceae</taxon>
        <taxon>Amylibacter</taxon>
    </lineage>
</organism>
<comment type="caution">
    <text evidence="2">The sequence shown here is derived from an EMBL/GenBank/DDBJ whole genome shotgun (WGS) entry which is preliminary data.</text>
</comment>
<dbReference type="Pfam" id="PF13469">
    <property type="entry name" value="Sulfotransfer_3"/>
    <property type="match status" value="1"/>
</dbReference>
<sequence length="309" mass="34902">MSQQVIIAGCTRSGTTVLAQALDRHRDIFIAPEMQYFNQVYGQRRFLSFVPKSRQAKMVARFLSDQEYPARGVFAQAKDQITQSYASAPSIGAAYGQILNSLSDRAVIGEKTPWHSPFALAILRKNPNIKMIVITRHPMPTILSVMNKPGFRRVATQRQCLARWVLINRALRRAVQVLPQRRVMKIRYEDLVQAPEAVLGDICAFLGLDFDPEVLNPRFDEAKEVAQGFVPERAEIWRKSVPEQTSQEVCALAGSLCDWAGYSDIAPRAGLWQRMRLEAEVLLQNCAVLTMRMGLYPFGILTRKGPKHD</sequence>
<dbReference type="SUPFAM" id="SSF52540">
    <property type="entry name" value="P-loop containing nucleoside triphosphate hydrolases"/>
    <property type="match status" value="1"/>
</dbReference>
<name>A0ABQ5VUT1_9RHOB</name>